<dbReference type="SMART" id="SM01079">
    <property type="entry name" value="CHASE"/>
    <property type="match status" value="1"/>
</dbReference>
<evidence type="ECO:0000259" key="12">
    <source>
        <dbReference type="PROSITE" id="PS50839"/>
    </source>
</evidence>
<keyword evidence="5 9" id="KW-0812">Transmembrane</keyword>
<dbReference type="PROSITE" id="PS50109">
    <property type="entry name" value="HIS_KIN"/>
    <property type="match status" value="1"/>
</dbReference>
<dbReference type="GO" id="GO:0016020">
    <property type="term" value="C:membrane"/>
    <property type="evidence" value="ECO:0007669"/>
    <property type="project" value="UniProtKB-SubCell"/>
</dbReference>
<feature type="domain" description="Response regulatory" evidence="11">
    <location>
        <begin position="695"/>
        <end position="811"/>
    </location>
</feature>
<dbReference type="PANTHER" id="PTHR43065:SF49">
    <property type="entry name" value="HISTIDINE KINASE"/>
    <property type="match status" value="1"/>
</dbReference>
<name>A0A0P1FUP0_9RHOB</name>
<keyword evidence="7 9" id="KW-0472">Membrane</keyword>
<dbReference type="PANTHER" id="PTHR43065">
    <property type="entry name" value="SENSOR HISTIDINE KINASE"/>
    <property type="match status" value="1"/>
</dbReference>
<dbReference type="InterPro" id="IPR011006">
    <property type="entry name" value="CheY-like_superfamily"/>
</dbReference>
<dbReference type="SUPFAM" id="SSF47384">
    <property type="entry name" value="Homodimeric domain of signal transducing histidine kinase"/>
    <property type="match status" value="1"/>
</dbReference>
<evidence type="ECO:0000256" key="5">
    <source>
        <dbReference type="ARBA" id="ARBA00022692"/>
    </source>
</evidence>
<dbReference type="InterPro" id="IPR036890">
    <property type="entry name" value="HATPase_C_sf"/>
</dbReference>
<dbReference type="SUPFAM" id="SSF55785">
    <property type="entry name" value="PYP-like sensor domain (PAS domain)"/>
    <property type="match status" value="1"/>
</dbReference>
<dbReference type="SUPFAM" id="SSF52172">
    <property type="entry name" value="CheY-like"/>
    <property type="match status" value="1"/>
</dbReference>
<evidence type="ECO:0000259" key="11">
    <source>
        <dbReference type="PROSITE" id="PS50110"/>
    </source>
</evidence>
<dbReference type="InterPro" id="IPR000014">
    <property type="entry name" value="PAS"/>
</dbReference>
<dbReference type="PROSITE" id="PS50110">
    <property type="entry name" value="RESPONSE_REGULATORY"/>
    <property type="match status" value="1"/>
</dbReference>
<sequence length="814" mass="89976">MRKSPFTSYLPFSLAVIAVVILAFGLDYQTRSVNRSDLRSEVQAEAEILRARLESQIEGGILITRGVASLLSREEDLDQDEFSRLVRGVTEGRADVINVAWAPDLVITRVHPVEPNRAALGVDYRQIPAQLDAVLRARDTGQIAFVGPVDLVQGGKGFIMRVPVYAVDERDFEFEGILSTVFELGLFLERVGLGSSEQKIEVALARLDDHGLDQDLFYGAPELTSDDPISAEVHFAEGTWRLYARPVGGWAAATDRLIYQRLLLLLLSAFILVPLFLVNRMALSRQKIIRDMELADDRLSSFITNFPGAFFTYVQESGQRDKIDFITEACRDIWNASPEAICDHPGILWNAFDSEKLPEFQQEVERSRREGSTWNFIWRSTTRDGTARWLEGWGHPYHQEAGGTRWDCFVVDITAQQAREEAFEQQAEIMRQAQKQESIGQLTGGMAHDFNNMLAVIRGNMEMLEEDLTDEGREDDERLEFVRGAILAAERGNDLTKKMLSFARRARLDPEGLNLNDIVRELEGWSGRTLPATITLRKELTPDLPLVRLDRSSTASALLNLMVNARDAMPEGGVLTIATKAATLDAQDVATMPQDIAPGDYVVVSLEDTGEGIAKDKLETIFEPFYTTKGPGAGSGLGLSMVHGFIAQSGGAIRVTSELGQGTKIELIFRALNAQPAKEDNDMVPKGTSADAALSILVAEDDPDVRNMLERSLTRMGHAVTTAEDGDAALALFDGGRVFDLLLTDIVMPGSLQGTALVEALRQRRPGFPAIVMTGYTDVPLHEGSVLHPDDIRLSKPVARAELERAIHETMARL</sequence>
<dbReference type="InterPro" id="IPR004358">
    <property type="entry name" value="Sig_transdc_His_kin-like_C"/>
</dbReference>
<dbReference type="CDD" id="cd00130">
    <property type="entry name" value="PAS"/>
    <property type="match status" value="1"/>
</dbReference>
<dbReference type="InterPro" id="IPR042240">
    <property type="entry name" value="CHASE_sf"/>
</dbReference>
<dbReference type="InterPro" id="IPR003594">
    <property type="entry name" value="HATPase_dom"/>
</dbReference>
<proteinExistence type="predicted"/>
<dbReference type="Pfam" id="PF02518">
    <property type="entry name" value="HATPase_c"/>
    <property type="match status" value="1"/>
</dbReference>
<dbReference type="AlphaFoldDB" id="A0A0P1FUP0"/>
<comment type="subcellular location">
    <subcellularLocation>
        <location evidence="2">Membrane</location>
    </subcellularLocation>
</comment>
<dbReference type="Gene3D" id="3.30.450.20">
    <property type="entry name" value="PAS domain"/>
    <property type="match status" value="1"/>
</dbReference>
<dbReference type="InterPro" id="IPR003661">
    <property type="entry name" value="HisK_dim/P_dom"/>
</dbReference>
<dbReference type="InterPro" id="IPR006189">
    <property type="entry name" value="CHASE_dom"/>
</dbReference>
<evidence type="ECO:0000313" key="16">
    <source>
        <dbReference type="Proteomes" id="UP000051887"/>
    </source>
</evidence>
<dbReference type="Pfam" id="PF00072">
    <property type="entry name" value="Response_reg"/>
    <property type="match status" value="1"/>
</dbReference>
<dbReference type="GO" id="GO:0000155">
    <property type="term" value="F:phosphorelay sensor kinase activity"/>
    <property type="evidence" value="ECO:0007669"/>
    <property type="project" value="InterPro"/>
</dbReference>
<dbReference type="Gene3D" id="3.30.565.10">
    <property type="entry name" value="Histidine kinase-like ATPase, C-terminal domain"/>
    <property type="match status" value="1"/>
</dbReference>
<dbReference type="Pfam" id="PF03924">
    <property type="entry name" value="CHASE"/>
    <property type="match status" value="1"/>
</dbReference>
<feature type="domain" description="Histidine kinase" evidence="10">
    <location>
        <begin position="445"/>
        <end position="673"/>
    </location>
</feature>
<reference evidence="14 16" key="2">
    <citation type="submission" date="2015-09" db="EMBL/GenBank/DDBJ databases">
        <authorList>
            <consortium name="Swine Surveillance"/>
        </authorList>
    </citation>
    <scope>NUCLEOTIDE SEQUENCE [LARGE SCALE GENOMIC DNA]</scope>
    <source>
        <strain evidence="14 16">5120</strain>
    </source>
</reference>
<dbReference type="EC" id="2.7.13.3" evidence="3"/>
<dbReference type="Pfam" id="PF00512">
    <property type="entry name" value="HisKA"/>
    <property type="match status" value="1"/>
</dbReference>
<protein>
    <recommendedName>
        <fullName evidence="3">histidine kinase</fullName>
        <ecNumber evidence="3">2.7.13.3</ecNumber>
    </recommendedName>
</protein>
<evidence type="ECO:0000256" key="2">
    <source>
        <dbReference type="ARBA" id="ARBA00004370"/>
    </source>
</evidence>
<dbReference type="Gene3D" id="1.10.287.130">
    <property type="match status" value="1"/>
</dbReference>
<evidence type="ECO:0000259" key="10">
    <source>
        <dbReference type="PROSITE" id="PS50109"/>
    </source>
</evidence>
<evidence type="ECO:0000256" key="9">
    <source>
        <dbReference type="SAM" id="Phobius"/>
    </source>
</evidence>
<evidence type="ECO:0000256" key="6">
    <source>
        <dbReference type="ARBA" id="ARBA00022989"/>
    </source>
</evidence>
<keyword evidence="4 8" id="KW-0597">Phosphoprotein</keyword>
<dbReference type="PRINTS" id="PR00344">
    <property type="entry name" value="BCTRLSENSOR"/>
</dbReference>
<dbReference type="SMART" id="SM00448">
    <property type="entry name" value="REC"/>
    <property type="match status" value="1"/>
</dbReference>
<dbReference type="InterPro" id="IPR036097">
    <property type="entry name" value="HisK_dim/P_sf"/>
</dbReference>
<organism evidence="14 16">
    <name type="scientific">Thalassovita autumnalis</name>
    <dbReference type="NCBI Taxonomy" id="2072972"/>
    <lineage>
        <taxon>Bacteria</taxon>
        <taxon>Pseudomonadati</taxon>
        <taxon>Pseudomonadota</taxon>
        <taxon>Alphaproteobacteria</taxon>
        <taxon>Rhodobacterales</taxon>
        <taxon>Roseobacteraceae</taxon>
        <taxon>Thalassovita</taxon>
    </lineage>
</organism>
<accession>A0A0P1FUP0</accession>
<dbReference type="InterPro" id="IPR001789">
    <property type="entry name" value="Sig_transdc_resp-reg_receiver"/>
</dbReference>
<gene>
    <name evidence="13" type="ORF">TL5118_00764</name>
    <name evidence="14" type="ORF">TL5120_04293</name>
</gene>
<dbReference type="CDD" id="cd00082">
    <property type="entry name" value="HisKA"/>
    <property type="match status" value="1"/>
</dbReference>
<evidence type="ECO:0000256" key="3">
    <source>
        <dbReference type="ARBA" id="ARBA00012438"/>
    </source>
</evidence>
<dbReference type="Gene3D" id="3.40.50.2300">
    <property type="match status" value="1"/>
</dbReference>
<evidence type="ECO:0000256" key="1">
    <source>
        <dbReference type="ARBA" id="ARBA00000085"/>
    </source>
</evidence>
<keyword evidence="6 9" id="KW-1133">Transmembrane helix</keyword>
<reference evidence="13 15" key="1">
    <citation type="submission" date="2015-09" db="EMBL/GenBank/DDBJ databases">
        <authorList>
            <person name="Rodrigo-Torres L."/>
            <person name="Arahal D.R."/>
        </authorList>
    </citation>
    <scope>NUCLEOTIDE SEQUENCE [LARGE SCALE GENOMIC DNA]</scope>
    <source>
        <strain evidence="13 15">CECT 5118</strain>
    </source>
</reference>
<dbReference type="Proteomes" id="UP000051887">
    <property type="component" value="Unassembled WGS sequence"/>
</dbReference>
<dbReference type="SMART" id="SM00388">
    <property type="entry name" value="HisKA"/>
    <property type="match status" value="1"/>
</dbReference>
<dbReference type="Gene3D" id="3.30.450.350">
    <property type="entry name" value="CHASE domain"/>
    <property type="match status" value="1"/>
</dbReference>
<feature type="domain" description="CHASE" evidence="12">
    <location>
        <begin position="103"/>
        <end position="243"/>
    </location>
</feature>
<evidence type="ECO:0000256" key="8">
    <source>
        <dbReference type="PROSITE-ProRule" id="PRU00169"/>
    </source>
</evidence>
<feature type="modified residue" description="4-aspartylphosphate" evidence="8">
    <location>
        <position position="745"/>
    </location>
</feature>
<dbReference type="Proteomes" id="UP000051086">
    <property type="component" value="Unassembled WGS sequence"/>
</dbReference>
<dbReference type="InterPro" id="IPR035965">
    <property type="entry name" value="PAS-like_dom_sf"/>
</dbReference>
<dbReference type="OrthoDB" id="9796100at2"/>
<dbReference type="EMBL" id="CYSB01000010">
    <property type="protein sequence ID" value="CUH64151.1"/>
    <property type="molecule type" value="Genomic_DNA"/>
</dbReference>
<dbReference type="SUPFAM" id="SSF55874">
    <property type="entry name" value="ATPase domain of HSP90 chaperone/DNA topoisomerase II/histidine kinase"/>
    <property type="match status" value="1"/>
</dbReference>
<evidence type="ECO:0000256" key="7">
    <source>
        <dbReference type="ARBA" id="ARBA00023136"/>
    </source>
</evidence>
<comment type="catalytic activity">
    <reaction evidence="1">
        <text>ATP + protein L-histidine = ADP + protein N-phospho-L-histidine.</text>
        <dbReference type="EC" id="2.7.13.3"/>
    </reaction>
</comment>
<dbReference type="SMART" id="SM00387">
    <property type="entry name" value="HATPase_c"/>
    <property type="match status" value="1"/>
</dbReference>
<keyword evidence="15" id="KW-1185">Reference proteome</keyword>
<evidence type="ECO:0000313" key="14">
    <source>
        <dbReference type="EMBL" id="CUH74472.1"/>
    </source>
</evidence>
<dbReference type="PROSITE" id="PS50839">
    <property type="entry name" value="CHASE"/>
    <property type="match status" value="1"/>
</dbReference>
<dbReference type="InterPro" id="IPR005467">
    <property type="entry name" value="His_kinase_dom"/>
</dbReference>
<evidence type="ECO:0000313" key="15">
    <source>
        <dbReference type="Proteomes" id="UP000051086"/>
    </source>
</evidence>
<feature type="transmembrane region" description="Helical" evidence="9">
    <location>
        <begin position="262"/>
        <end position="283"/>
    </location>
</feature>
<dbReference type="EMBL" id="CYSC01000047">
    <property type="protein sequence ID" value="CUH74472.1"/>
    <property type="molecule type" value="Genomic_DNA"/>
</dbReference>
<evidence type="ECO:0000313" key="13">
    <source>
        <dbReference type="EMBL" id="CUH64151.1"/>
    </source>
</evidence>
<evidence type="ECO:0000256" key="4">
    <source>
        <dbReference type="ARBA" id="ARBA00022553"/>
    </source>
</evidence>